<sequence length="272" mass="30554">MIKYGATKWEITWGIKESLQNAGWTDNSNFLIISYSNSQGKSYFRCNQGENSCFRGEYADDKGKTASVFVVKHTDRGRPAPDWVEFMWAVTHPSDSRFSDTENTFHAPPINADLNCIPDAYWAYYSAATARFSELNGESVDGPGIWFSYCGGDGNYPVEDYGWENDDCGENKQGAFAVSIAGKNTDFWERYLLDDRRKENKSCNNLSTIIHPNWCSTNCSPNEQQGCADLCIDRKPGSNPPSSPKFSDQLEYYSLGWSKCCLTLGILPDQVS</sequence>
<proteinExistence type="predicted"/>
<evidence type="ECO:0000313" key="2">
    <source>
        <dbReference type="Proteomes" id="UP001158576"/>
    </source>
</evidence>
<name>A0ABN7RQ17_OIKDI</name>
<dbReference type="Proteomes" id="UP001158576">
    <property type="component" value="Chromosome PAR"/>
</dbReference>
<accession>A0ABN7RQ17</accession>
<dbReference type="EMBL" id="OU015568">
    <property type="protein sequence ID" value="CAG5077678.1"/>
    <property type="molecule type" value="Genomic_DNA"/>
</dbReference>
<protein>
    <submittedName>
        <fullName evidence="1">Oidioi.mRNA.OKI2018_I69.PAR.g8785.t1.cds</fullName>
    </submittedName>
</protein>
<reference evidence="1 2" key="1">
    <citation type="submission" date="2021-04" db="EMBL/GenBank/DDBJ databases">
        <authorList>
            <person name="Bliznina A."/>
        </authorList>
    </citation>
    <scope>NUCLEOTIDE SEQUENCE [LARGE SCALE GENOMIC DNA]</scope>
</reference>
<organism evidence="1 2">
    <name type="scientific">Oikopleura dioica</name>
    <name type="common">Tunicate</name>
    <dbReference type="NCBI Taxonomy" id="34765"/>
    <lineage>
        <taxon>Eukaryota</taxon>
        <taxon>Metazoa</taxon>
        <taxon>Chordata</taxon>
        <taxon>Tunicata</taxon>
        <taxon>Appendicularia</taxon>
        <taxon>Copelata</taxon>
        <taxon>Oikopleuridae</taxon>
        <taxon>Oikopleura</taxon>
    </lineage>
</organism>
<evidence type="ECO:0000313" key="1">
    <source>
        <dbReference type="EMBL" id="CAG5077678.1"/>
    </source>
</evidence>
<keyword evidence="2" id="KW-1185">Reference proteome</keyword>
<gene>
    <name evidence="1" type="ORF">OKIOD_LOCUS343</name>
</gene>